<proteinExistence type="predicted"/>
<dbReference type="RefSeq" id="XP_022289595.1">
    <property type="nucleotide sequence ID" value="XM_022433887.1"/>
</dbReference>
<dbReference type="Pfam" id="PF20720">
    <property type="entry name" value="nSTAND3"/>
    <property type="match status" value="1"/>
</dbReference>
<dbReference type="KEGG" id="cvn:111101412"/>
<dbReference type="RefSeq" id="XP_022289594.1">
    <property type="nucleotide sequence ID" value="XM_022433886.1"/>
</dbReference>
<keyword evidence="2" id="KW-1185">Reference proteome</keyword>
<dbReference type="GeneID" id="111101412"/>
<accession>A0A8B8AHV9</accession>
<sequence length="1009" mass="118388">MADKFEENFLRTFLLVMKFGTMVLQQQIVFELYQKWQTVLDFLKEKKHDILHLTLGKHNCCVSNCQTKRSSGLPKRLLSVMYQNVNRSCATRFAYHCSCYFTPKTDVSTWDITLTSRLLLEYFVKDPSLKQDIENLRAHRNCLCHPEKPGMDEKEFGKIWGEVSCTIKDIARKCEQWFSYYIEKEVDFLECNPISSTELDRTKDVWMKINKADGDELTELPNLISELISSLHKENTEMKNITWYAEYSLQSHCKKKDYTEPERAMKHSLKQLEEYKTICVVGNAGSGKTRFCLELMSQFQKKHPDLIALILTDSNEWRKLEFNQKTIIFIDDVIGRSNLDNDAFNSWRRVFDLMSCRLGSVYIIFALRNCIWQLKKHDLIEYSLFSLNDPVDLSGSEFAMTSEEKLKMLKTFCIKYGVKIDYPLPLEKVSRSTDSDVKRINFETLNTIANMELRKGFPYQCVMFFSRANYIREESNFFYKQCFYHEKEQVDDILRREKYLHYAVLIFFFLKGQCFTRDEILQSQPEISIIAGMIGDVNPKKIINLKIKDCISDMQDTLLSVSDNILKLRHMVTFEAVLMSFGENFPEEFLNSINKTVLFAYVRSNGYVAEKQEVILRLSEKMTGSLAKKLIHVYGSQIEQAYTEVYKHPTFHDEKLVTAFLEIVAADDRFRLFINSFVAGACENKKDILASETIKRFLNLKFYRFDAEVFQIVVSNDLICTCEVYINNEQFRNFLFEFLESKGFCRVWEFFLKACQSGSLQCVKALMKISDQENDLETDGDPVTQKQGFSLKDHIDLMLNWALDHHRPSPENDWNEVLVRLDETLCSTNTEKQEFYKVVFFQSFYMCKLDITLKYLEKIYPVAVIPIKKTMIDIFVKGNLDKVFYALCSKMRRENFQLRSKTAAEICIFCVSRKKNENMFLTILTQNKCDFKTRDGDSNTILHVCELSGFSNSVLLELLKRPEGPFMFLSENGHGRTPVQCRESYEKIKKLWVKRTCVKWSDDNFIHWY</sequence>
<evidence type="ECO:0000313" key="3">
    <source>
        <dbReference type="RefSeq" id="XP_022289594.1"/>
    </source>
</evidence>
<dbReference type="AlphaFoldDB" id="A0A8B8AHV9"/>
<dbReference type="OrthoDB" id="6092734at2759"/>
<evidence type="ECO:0000313" key="2">
    <source>
        <dbReference type="Proteomes" id="UP000694844"/>
    </source>
</evidence>
<feature type="domain" description="Novel STAND NTPase 3" evidence="1">
    <location>
        <begin position="262"/>
        <end position="411"/>
    </location>
</feature>
<dbReference type="InterPro" id="IPR027417">
    <property type="entry name" value="P-loop_NTPase"/>
</dbReference>
<evidence type="ECO:0000313" key="4">
    <source>
        <dbReference type="RefSeq" id="XP_022289595.1"/>
    </source>
</evidence>
<gene>
    <name evidence="3 4" type="primary">LOC111101412</name>
</gene>
<dbReference type="SUPFAM" id="SSF52540">
    <property type="entry name" value="P-loop containing nucleoside triphosphate hydrolases"/>
    <property type="match status" value="1"/>
</dbReference>
<reference evidence="3 4" key="1">
    <citation type="submission" date="2025-04" db="UniProtKB">
        <authorList>
            <consortium name="RefSeq"/>
        </authorList>
    </citation>
    <scope>IDENTIFICATION</scope>
    <source>
        <tissue evidence="3 4">Whole sample</tissue>
    </source>
</reference>
<evidence type="ECO:0000259" key="1">
    <source>
        <dbReference type="Pfam" id="PF20720"/>
    </source>
</evidence>
<protein>
    <submittedName>
        <fullName evidence="3 4">Uncharacterized protein LOC111101412 isoform X1</fullName>
    </submittedName>
</protein>
<dbReference type="InterPro" id="IPR049050">
    <property type="entry name" value="nSTAND3"/>
</dbReference>
<organism evidence="2 3">
    <name type="scientific">Crassostrea virginica</name>
    <name type="common">Eastern oyster</name>
    <dbReference type="NCBI Taxonomy" id="6565"/>
    <lineage>
        <taxon>Eukaryota</taxon>
        <taxon>Metazoa</taxon>
        <taxon>Spiralia</taxon>
        <taxon>Lophotrochozoa</taxon>
        <taxon>Mollusca</taxon>
        <taxon>Bivalvia</taxon>
        <taxon>Autobranchia</taxon>
        <taxon>Pteriomorphia</taxon>
        <taxon>Ostreida</taxon>
        <taxon>Ostreoidea</taxon>
        <taxon>Ostreidae</taxon>
        <taxon>Crassostrea</taxon>
    </lineage>
</organism>
<dbReference type="Proteomes" id="UP000694844">
    <property type="component" value="Chromosome 6"/>
</dbReference>
<name>A0A8B8AHV9_CRAVI</name>